<dbReference type="Proteomes" id="UP001345691">
    <property type="component" value="Unassembled WGS sequence"/>
</dbReference>
<dbReference type="InterPro" id="IPR051127">
    <property type="entry name" value="Fungal_SecMet_Regulators"/>
</dbReference>
<keyword evidence="1" id="KW-0479">Metal-binding</keyword>
<evidence type="ECO:0000313" key="7">
    <source>
        <dbReference type="EMBL" id="KAK5050714.1"/>
    </source>
</evidence>
<accession>A0ABR0IXD7</accession>
<evidence type="ECO:0000256" key="5">
    <source>
        <dbReference type="ARBA" id="ARBA00023242"/>
    </source>
</evidence>
<keyword evidence="8" id="KW-1185">Reference proteome</keyword>
<dbReference type="CDD" id="cd00067">
    <property type="entry name" value="GAL4"/>
    <property type="match status" value="1"/>
</dbReference>
<dbReference type="PANTHER" id="PTHR47424:SF9">
    <property type="entry name" value="TAH-2"/>
    <property type="match status" value="1"/>
</dbReference>
<evidence type="ECO:0000256" key="1">
    <source>
        <dbReference type="ARBA" id="ARBA00022723"/>
    </source>
</evidence>
<name>A0ABR0IXD7_9EURO</name>
<feature type="domain" description="Zn(2)-C6 fungal-type" evidence="6">
    <location>
        <begin position="19"/>
        <end position="50"/>
    </location>
</feature>
<sequence>MASSTRDARARNGPRCPNACENCKRRKEKCNGLQPCGRCVKRKVERQCYFGSQSYSPSRPSLDRRLRLASGTPNINEGDEDVVIDSTEGQARDPHLSVVRIPVPGISRLLRDPSRNFVFIGEYANLSFLQCIRQLITNNFGLWHASAQTGSNLTMQSGPVSQPDWLSTGKDLPMAKATVEDGQQLLDDFLWSTSCILEVLDEEEIKIKFQAWLQRPPEPRESLGAKYYLILALGAQASREFTDEQAELYFNAGRYLTMMHFIDKPAIVGVQCYLLITMFLLGASRRDAAFLNFGYAERAAHTLGIHRRNVSRVFPKAEYMARERAWKNVRTLDVFLACSLGRPMATSETRNTMTEEEYSAVAGLCHITELTFAGIYGKSIVETHVVEGISKHHQTWLSFLHDGLIHDGISLDSSWDDKQRPNIGLYHVRDGYYVTIILLTRPFLIHMVLQKCSKREQDKRPGPNLSPSASDGQETSFAYACVDSATKIISTLRNLVKYKPLPKHLPFVVNSVSVAALVVALAFFADLDQKFPLYECLWDSRNILEAFAKHDLVARLYLSVIKDLEVACRAYVADRDQPKHESRQHLMGGQFGQFEISNTNEAPEEPVMRCDVVGDINQSGPADQPNVFSELDTTDHDPLDAAYFDNSTSSDFLNGGLDWTFPDDRTYVPQQGVHHNHSHIEVDEFNFDANMQLSHQAGWHGSSRFNVPTALSSLWQQ</sequence>
<keyword evidence="4" id="KW-0804">Transcription</keyword>
<dbReference type="SUPFAM" id="SSF57701">
    <property type="entry name" value="Zn2/Cys6 DNA-binding domain"/>
    <property type="match status" value="1"/>
</dbReference>
<keyword evidence="3" id="KW-0238">DNA-binding</keyword>
<proteinExistence type="predicted"/>
<dbReference type="EMBL" id="JAVRRF010000037">
    <property type="protein sequence ID" value="KAK5050714.1"/>
    <property type="molecule type" value="Genomic_DNA"/>
</dbReference>
<evidence type="ECO:0000313" key="8">
    <source>
        <dbReference type="Proteomes" id="UP001345691"/>
    </source>
</evidence>
<dbReference type="CDD" id="cd12148">
    <property type="entry name" value="fungal_TF_MHR"/>
    <property type="match status" value="1"/>
</dbReference>
<dbReference type="SMART" id="SM00066">
    <property type="entry name" value="GAL4"/>
    <property type="match status" value="1"/>
</dbReference>
<evidence type="ECO:0000256" key="3">
    <source>
        <dbReference type="ARBA" id="ARBA00023125"/>
    </source>
</evidence>
<evidence type="ECO:0000256" key="2">
    <source>
        <dbReference type="ARBA" id="ARBA00023015"/>
    </source>
</evidence>
<evidence type="ECO:0000256" key="4">
    <source>
        <dbReference type="ARBA" id="ARBA00023163"/>
    </source>
</evidence>
<dbReference type="PROSITE" id="PS00463">
    <property type="entry name" value="ZN2_CY6_FUNGAL_1"/>
    <property type="match status" value="1"/>
</dbReference>
<evidence type="ECO:0000259" key="6">
    <source>
        <dbReference type="PROSITE" id="PS50048"/>
    </source>
</evidence>
<protein>
    <recommendedName>
        <fullName evidence="6">Zn(2)-C6 fungal-type domain-containing protein</fullName>
    </recommendedName>
</protein>
<reference evidence="7 8" key="1">
    <citation type="submission" date="2023-08" db="EMBL/GenBank/DDBJ databases">
        <title>Black Yeasts Isolated from many extreme environments.</title>
        <authorList>
            <person name="Coleine C."/>
            <person name="Stajich J.E."/>
            <person name="Selbmann L."/>
        </authorList>
    </citation>
    <scope>NUCLEOTIDE SEQUENCE [LARGE SCALE GENOMIC DNA]</scope>
    <source>
        <strain evidence="7 8">CCFEE 6328</strain>
    </source>
</reference>
<dbReference type="Gene3D" id="4.10.240.10">
    <property type="entry name" value="Zn(2)-C6 fungal-type DNA-binding domain"/>
    <property type="match status" value="1"/>
</dbReference>
<dbReference type="InterPro" id="IPR001138">
    <property type="entry name" value="Zn2Cys6_DnaBD"/>
</dbReference>
<dbReference type="PROSITE" id="PS50048">
    <property type="entry name" value="ZN2_CY6_FUNGAL_2"/>
    <property type="match status" value="1"/>
</dbReference>
<dbReference type="Pfam" id="PF00172">
    <property type="entry name" value="Zn_clus"/>
    <property type="match status" value="1"/>
</dbReference>
<gene>
    <name evidence="7" type="ORF">LTR69_010570</name>
</gene>
<keyword evidence="2" id="KW-0805">Transcription regulation</keyword>
<keyword evidence="5" id="KW-0539">Nucleus</keyword>
<dbReference type="PANTHER" id="PTHR47424">
    <property type="entry name" value="REGULATORY PROTEIN GAL4"/>
    <property type="match status" value="1"/>
</dbReference>
<organism evidence="7 8">
    <name type="scientific">Exophiala sideris</name>
    <dbReference type="NCBI Taxonomy" id="1016849"/>
    <lineage>
        <taxon>Eukaryota</taxon>
        <taxon>Fungi</taxon>
        <taxon>Dikarya</taxon>
        <taxon>Ascomycota</taxon>
        <taxon>Pezizomycotina</taxon>
        <taxon>Eurotiomycetes</taxon>
        <taxon>Chaetothyriomycetidae</taxon>
        <taxon>Chaetothyriales</taxon>
        <taxon>Herpotrichiellaceae</taxon>
        <taxon>Exophiala</taxon>
    </lineage>
</organism>
<dbReference type="Pfam" id="PF04082">
    <property type="entry name" value="Fungal_trans"/>
    <property type="match status" value="1"/>
</dbReference>
<dbReference type="InterPro" id="IPR036864">
    <property type="entry name" value="Zn2-C6_fun-type_DNA-bd_sf"/>
</dbReference>
<comment type="caution">
    <text evidence="7">The sequence shown here is derived from an EMBL/GenBank/DDBJ whole genome shotgun (WGS) entry which is preliminary data.</text>
</comment>
<dbReference type="InterPro" id="IPR007219">
    <property type="entry name" value="XnlR_reg_dom"/>
</dbReference>